<name>A0ABN6FU85_9GAMM</name>
<proteinExistence type="predicted"/>
<evidence type="ECO:0000256" key="1">
    <source>
        <dbReference type="SAM" id="Phobius"/>
    </source>
</evidence>
<feature type="transmembrane region" description="Helical" evidence="1">
    <location>
        <begin position="98"/>
        <end position="119"/>
    </location>
</feature>
<gene>
    <name evidence="2" type="ORF">LYSCAS_19440</name>
</gene>
<organism evidence="2 3">
    <name type="scientific">Noviluteimonas caseinilytica</name>
    <dbReference type="NCBI Taxonomy" id="2675101"/>
    <lineage>
        <taxon>Bacteria</taxon>
        <taxon>Pseudomonadati</taxon>
        <taxon>Pseudomonadota</taxon>
        <taxon>Gammaproteobacteria</taxon>
        <taxon>Lysobacterales</taxon>
        <taxon>Lysobacteraceae</taxon>
        <taxon>Noviluteimonas</taxon>
    </lineage>
</organism>
<keyword evidence="1" id="KW-1133">Transmembrane helix</keyword>
<reference evidence="2 3" key="1">
    <citation type="submission" date="2021-03" db="EMBL/GenBank/DDBJ databases">
        <title>Complete Genome Sequences of Two Lysobacter Strains Isolated from Sea Water (Lysobacter caseinilyticus) and Soil (Lysobacter helvus) in South Korea.</title>
        <authorList>
            <person name="Watanabe Y."/>
            <person name="Arakawa K."/>
        </authorList>
    </citation>
    <scope>NUCLEOTIDE SEQUENCE [LARGE SCALE GENOMIC DNA]</scope>
    <source>
        <strain evidence="2 3">KVB24</strain>
    </source>
</reference>
<feature type="transmembrane region" description="Helical" evidence="1">
    <location>
        <begin position="68"/>
        <end position="86"/>
    </location>
</feature>
<dbReference type="Proteomes" id="UP000681317">
    <property type="component" value="Chromosome"/>
</dbReference>
<keyword evidence="1" id="KW-0472">Membrane</keyword>
<keyword evidence="3" id="KW-1185">Reference proteome</keyword>
<sequence>MEPVLPLTHPFTLFHTALSLVAILAGLVVAKGLLRNQAMPGWTSLFLSTAVLTTATGFLFPFRGFTPALGTGVVSSGVLALTLIALYGQRLAGPWRAIYVIGAMVSVYLNVFVLVVQLFLKVPALHALAPTQKEPPFGIAQGLVLVLFVVLTVLAVRRFHPRVEATAPAPVRNPS</sequence>
<feature type="transmembrane region" description="Helical" evidence="1">
    <location>
        <begin position="12"/>
        <end position="30"/>
    </location>
</feature>
<dbReference type="RefSeq" id="WP_213433877.1">
    <property type="nucleotide sequence ID" value="NZ_AP024545.1"/>
</dbReference>
<keyword evidence="1" id="KW-0812">Transmembrane</keyword>
<evidence type="ECO:0000313" key="2">
    <source>
        <dbReference type="EMBL" id="BCT92920.1"/>
    </source>
</evidence>
<dbReference type="EMBL" id="AP024545">
    <property type="protein sequence ID" value="BCT92920.1"/>
    <property type="molecule type" value="Genomic_DNA"/>
</dbReference>
<feature type="transmembrane region" description="Helical" evidence="1">
    <location>
        <begin position="139"/>
        <end position="156"/>
    </location>
</feature>
<protein>
    <submittedName>
        <fullName evidence="2">Membrane protein</fullName>
    </submittedName>
</protein>
<feature type="transmembrane region" description="Helical" evidence="1">
    <location>
        <begin position="42"/>
        <end position="62"/>
    </location>
</feature>
<accession>A0ABN6FU85</accession>
<evidence type="ECO:0000313" key="3">
    <source>
        <dbReference type="Proteomes" id="UP000681317"/>
    </source>
</evidence>